<evidence type="ECO:0000313" key="3">
    <source>
        <dbReference type="Proteomes" id="UP000239203"/>
    </source>
</evidence>
<feature type="compositionally biased region" description="Basic and acidic residues" evidence="1">
    <location>
        <begin position="25"/>
        <end position="42"/>
    </location>
</feature>
<organism evidence="2 3">
    <name type="scientific">Actinokineospora auranticolor</name>
    <dbReference type="NCBI Taxonomy" id="155976"/>
    <lineage>
        <taxon>Bacteria</taxon>
        <taxon>Bacillati</taxon>
        <taxon>Actinomycetota</taxon>
        <taxon>Actinomycetes</taxon>
        <taxon>Pseudonocardiales</taxon>
        <taxon>Pseudonocardiaceae</taxon>
        <taxon>Actinokineospora</taxon>
    </lineage>
</organism>
<dbReference type="Proteomes" id="UP000239203">
    <property type="component" value="Unassembled WGS sequence"/>
</dbReference>
<proteinExistence type="predicted"/>
<dbReference type="RefSeq" id="WP_281261647.1">
    <property type="nucleotide sequence ID" value="NZ_CP154825.1"/>
</dbReference>
<accession>A0A2S6GWQ7</accession>
<reference evidence="2 3" key="1">
    <citation type="submission" date="2018-02" db="EMBL/GenBank/DDBJ databases">
        <title>Genomic Encyclopedia of Archaeal and Bacterial Type Strains, Phase II (KMG-II): from individual species to whole genera.</title>
        <authorList>
            <person name="Goeker M."/>
        </authorList>
    </citation>
    <scope>NUCLEOTIDE SEQUENCE [LARGE SCALE GENOMIC DNA]</scope>
    <source>
        <strain evidence="2 3">YU 961-1</strain>
    </source>
</reference>
<gene>
    <name evidence="2" type="ORF">CLV40_103264</name>
</gene>
<dbReference type="AlphaFoldDB" id="A0A2S6GWQ7"/>
<comment type="caution">
    <text evidence="2">The sequence shown here is derived from an EMBL/GenBank/DDBJ whole genome shotgun (WGS) entry which is preliminary data.</text>
</comment>
<dbReference type="EMBL" id="PTIX01000003">
    <property type="protein sequence ID" value="PPK69654.1"/>
    <property type="molecule type" value="Genomic_DNA"/>
</dbReference>
<protein>
    <submittedName>
        <fullName evidence="2">Uncharacterized protein</fullName>
    </submittedName>
</protein>
<keyword evidence="3" id="KW-1185">Reference proteome</keyword>
<feature type="region of interest" description="Disordered" evidence="1">
    <location>
        <begin position="23"/>
        <end position="42"/>
    </location>
</feature>
<evidence type="ECO:0000256" key="1">
    <source>
        <dbReference type="SAM" id="MobiDB-lite"/>
    </source>
</evidence>
<sequence>MLPHEDRHVPVDLPDLIDLAALIPEPRRSPENHHPRTPDPNP</sequence>
<name>A0A2S6GWQ7_9PSEU</name>
<evidence type="ECO:0000313" key="2">
    <source>
        <dbReference type="EMBL" id="PPK69654.1"/>
    </source>
</evidence>